<feature type="compositionally biased region" description="Basic residues" evidence="9">
    <location>
        <begin position="1165"/>
        <end position="1175"/>
    </location>
</feature>
<name>A0A671YNM9_SPAAU</name>
<feature type="compositionally biased region" description="Polar residues" evidence="9">
    <location>
        <begin position="1296"/>
        <end position="1311"/>
    </location>
</feature>
<accession>A0A671YNM9</accession>
<evidence type="ECO:0000256" key="9">
    <source>
        <dbReference type="SAM" id="MobiDB-lite"/>
    </source>
</evidence>
<feature type="compositionally biased region" description="Low complexity" evidence="9">
    <location>
        <begin position="1118"/>
        <end position="1133"/>
    </location>
</feature>
<evidence type="ECO:0000313" key="12">
    <source>
        <dbReference type="Proteomes" id="UP000472265"/>
    </source>
</evidence>
<evidence type="ECO:0000256" key="4">
    <source>
        <dbReference type="ARBA" id="ARBA00022475"/>
    </source>
</evidence>
<comment type="subcellular location">
    <subcellularLocation>
        <location evidence="2">Cell membrane</location>
    </subcellularLocation>
    <subcellularLocation>
        <location evidence="1">Early endosome membrane</location>
    </subcellularLocation>
</comment>
<reference evidence="11" key="1">
    <citation type="submission" date="2021-04" db="EMBL/GenBank/DDBJ databases">
        <authorList>
            <consortium name="Wellcome Sanger Institute Data Sharing"/>
        </authorList>
    </citation>
    <scope>NUCLEOTIDE SEQUENCE [LARGE SCALE GENOMIC DNA]</scope>
</reference>
<feature type="compositionally biased region" description="Low complexity" evidence="9">
    <location>
        <begin position="1021"/>
        <end position="1039"/>
    </location>
</feature>
<evidence type="ECO:0000256" key="6">
    <source>
        <dbReference type="ARBA" id="ARBA00022753"/>
    </source>
</evidence>
<feature type="domain" description="FAM21/CAPZIP" evidence="10">
    <location>
        <begin position="924"/>
        <end position="1064"/>
    </location>
</feature>
<evidence type="ECO:0000256" key="7">
    <source>
        <dbReference type="ARBA" id="ARBA00023136"/>
    </source>
</evidence>
<dbReference type="PANTHER" id="PTHR21669:SF38">
    <property type="entry name" value="WASH COMPLEX SUBUNIT 2A-RELATED"/>
    <property type="match status" value="1"/>
</dbReference>
<feature type="compositionally biased region" description="Basic and acidic residues" evidence="9">
    <location>
        <begin position="470"/>
        <end position="486"/>
    </location>
</feature>
<feature type="compositionally biased region" description="Acidic residues" evidence="9">
    <location>
        <begin position="1180"/>
        <end position="1189"/>
    </location>
</feature>
<proteinExistence type="inferred from homology"/>
<feature type="compositionally biased region" description="Low complexity" evidence="9">
    <location>
        <begin position="969"/>
        <end position="990"/>
    </location>
</feature>
<feature type="region of interest" description="Disordered" evidence="9">
    <location>
        <begin position="254"/>
        <end position="274"/>
    </location>
</feature>
<feature type="compositionally biased region" description="Polar residues" evidence="9">
    <location>
        <begin position="603"/>
        <end position="619"/>
    </location>
</feature>
<sequence length="1322" mass="142212">MAFGMANGPSRSDHLENDAQIWERPWTLEEMRQTSANWSLAADSGLFLFLQDFSQRMLSKTHDIEKQLDSLIRDTKATDSCLHSVFNDFLMLSNTQFIENRVYDEEVEEALPKADALEKQPEQEKTREQKEAELIPKMQEAVNYGLRVLESAFEHLDIKAGNSDSEDEEVTDRVEAILEPKDLYVDRPLPYLIGSQAFMEQEDVGLGDLSSDEMSVDSDRDSVIESEDGKEAVVRHFFFSFSVTAFLKVFNSDDEDEEDEDSDIFGESDRDDDDDAKVCLRPILPVCCLIMRFLNTVPAAEEDGDDMFKPPKMDDDDFSPFGGKSGLFSGGRGLFDDDDEGDLFAEAPKPPVSEEKKKIPAGAVSIFPDNSLFSSGNHSDSLENKENGTPAAPKRVPSGVGASGGGVGGVGGGLFDDEDEEDDFFGGKSLTKSDSAGQGNTKPKKAIDLFEDEDEDGDIFNEKFSAPAQSKKEGAEEQVKQPEKKMPAGAISMFGPGTKSLLSEGLKKRQLSTSEESEKSEENGPAPDAGKAGVKQTQKPQTGGLFSDDEDTQVFPTISKSQSKPEPTSQSKTSKAPLSLFDDEEEEDLFASAAKSKPKPNQAKASTPQPSKATSSSLFSDDEDQWMSSQSSGGKPEVKTGGMKPSASAPSSLPSAKTSHKGSLFENEDEDDLFAPTKESSQKKPQRVALLFEDEDDDNDDKGSLFGIKPAAVNTTTTTPAAASPSSSLFEESEEAAVSRTAAEDKPSEQKKPASNESKKKPVGAVSLFGGIDVLAKKPTKSPLDEVNNDDGFLPKDSPPPFDKKEEKAKTNAVSLFDDEEEDEADWNEPIFTPSKPTAQNSLKVCERPQAKSTGVFQDEELLFSQTQQKDNDPDVDLFATSGKASPKLSSVKPAAQSLFADDDEDDLFSAIKPKPPPPKPAPSPVKPKDSSSRIGKLQANLMINPAALLPGAMPSLPGAVSVLPGMAPSSSSGVSSASLSPSPATTPLGAQADREDGVSFDSPVHVTTLQSAHKSRAKVSAPRRPQSRAARQQAAQRSIADEARASPTLPNSAAPTALPTSSPSQSSVPETSSRPSVLTLPVSTTTGKKDSSKDSSKVLPAPDEDDLFGSDGFFGATSVTNTPSSKPTTNTTQPLASSDVGQKKDKSTLPSIFDDNSDDLFQKVKPRSTTKKSKASSFLEEDDDDEDIFGVSNSSTPSSTSSKEIKNSFSKQDIFQDEVATVPKAHKKHKEKTTDASLFDDNIDIFADLTDTLKPKHKSKTKGETKSIFDDDMDDIFSSSTVKPVTKAPQKSKKTPPSQETSTATDSSSIFDDPLNALGGN</sequence>
<dbReference type="GO" id="GO:0005829">
    <property type="term" value="C:cytosol"/>
    <property type="evidence" value="ECO:0007669"/>
    <property type="project" value="GOC"/>
</dbReference>
<dbReference type="Pfam" id="PF15255">
    <property type="entry name" value="CAP-ZIP_m"/>
    <property type="match status" value="1"/>
</dbReference>
<evidence type="ECO:0000256" key="1">
    <source>
        <dbReference type="ARBA" id="ARBA00004146"/>
    </source>
</evidence>
<feature type="compositionally biased region" description="Polar residues" evidence="9">
    <location>
        <begin position="430"/>
        <end position="441"/>
    </location>
</feature>
<dbReference type="GO" id="GO:0005886">
    <property type="term" value="C:plasma membrane"/>
    <property type="evidence" value="ECO:0007669"/>
    <property type="project" value="UniProtKB-SubCell"/>
</dbReference>
<dbReference type="GeneTree" id="ENSGT00940000153997"/>
<feature type="compositionally biased region" description="Low complexity" evidence="9">
    <location>
        <begin position="645"/>
        <end position="656"/>
    </location>
</feature>
<feature type="compositionally biased region" description="Low complexity" evidence="9">
    <location>
        <begin position="1193"/>
        <end position="1203"/>
    </location>
</feature>
<evidence type="ECO:0000256" key="3">
    <source>
        <dbReference type="ARBA" id="ARBA00022448"/>
    </source>
</evidence>
<feature type="compositionally biased region" description="Low complexity" evidence="9">
    <location>
        <begin position="1046"/>
        <end position="1077"/>
    </location>
</feature>
<keyword evidence="5" id="KW-0597">Phosphoprotein</keyword>
<dbReference type="GO" id="GO:0042147">
    <property type="term" value="P:retrograde transport, endosome to Golgi"/>
    <property type="evidence" value="ECO:0007669"/>
    <property type="project" value="TreeGrafter"/>
</dbReference>
<dbReference type="GO" id="GO:1901981">
    <property type="term" value="F:phosphatidylinositol phosphate binding"/>
    <property type="evidence" value="ECO:0007669"/>
    <property type="project" value="TreeGrafter"/>
</dbReference>
<dbReference type="GO" id="GO:1905394">
    <property type="term" value="F:retromer complex binding"/>
    <property type="evidence" value="ECO:0007669"/>
    <property type="project" value="TreeGrafter"/>
</dbReference>
<organism evidence="11 12">
    <name type="scientific">Sparus aurata</name>
    <name type="common">Gilthead sea bream</name>
    <dbReference type="NCBI Taxonomy" id="8175"/>
    <lineage>
        <taxon>Eukaryota</taxon>
        <taxon>Metazoa</taxon>
        <taxon>Chordata</taxon>
        <taxon>Craniata</taxon>
        <taxon>Vertebrata</taxon>
        <taxon>Euteleostomi</taxon>
        <taxon>Actinopterygii</taxon>
        <taxon>Neopterygii</taxon>
        <taxon>Teleostei</taxon>
        <taxon>Neoteleostei</taxon>
        <taxon>Acanthomorphata</taxon>
        <taxon>Eupercaria</taxon>
        <taxon>Spariformes</taxon>
        <taxon>Sparidae</taxon>
        <taxon>Sparus</taxon>
    </lineage>
</organism>
<keyword evidence="12" id="KW-1185">Reference proteome</keyword>
<feature type="compositionally biased region" description="Basic and acidic residues" evidence="9">
    <location>
        <begin position="1088"/>
        <end position="1097"/>
    </location>
</feature>
<evidence type="ECO:0000256" key="2">
    <source>
        <dbReference type="ARBA" id="ARBA00004236"/>
    </source>
</evidence>
<feature type="compositionally biased region" description="Polar residues" evidence="9">
    <location>
        <begin position="554"/>
        <end position="576"/>
    </location>
</feature>
<keyword evidence="4" id="KW-1003">Cell membrane</keyword>
<dbReference type="InterPro" id="IPR029341">
    <property type="entry name" value="FAM21/CAPZIP"/>
</dbReference>
<evidence type="ECO:0000313" key="11">
    <source>
        <dbReference type="Ensembl" id="ENSSAUP00010064951.1"/>
    </source>
</evidence>
<feature type="region of interest" description="Disordered" evidence="9">
    <location>
        <begin position="777"/>
        <end position="1209"/>
    </location>
</feature>
<dbReference type="GO" id="GO:0036010">
    <property type="term" value="P:protein localization to endosome"/>
    <property type="evidence" value="ECO:0007669"/>
    <property type="project" value="TreeGrafter"/>
</dbReference>
<feature type="compositionally biased region" description="Low complexity" evidence="9">
    <location>
        <begin position="715"/>
        <end position="730"/>
    </location>
</feature>
<dbReference type="Proteomes" id="UP000472265">
    <property type="component" value="Chromosome 15"/>
</dbReference>
<feature type="compositionally biased region" description="Acidic residues" evidence="9">
    <location>
        <begin position="449"/>
        <end position="459"/>
    </location>
</feature>
<keyword evidence="6" id="KW-0967">Endosome</keyword>
<dbReference type="PANTHER" id="PTHR21669">
    <property type="entry name" value="CAPZ-INTERACTING PROTEIN AND RELATED PROTEINS"/>
    <property type="match status" value="1"/>
</dbReference>
<evidence type="ECO:0000256" key="8">
    <source>
        <dbReference type="ARBA" id="ARBA00038327"/>
    </source>
</evidence>
<feature type="compositionally biased region" description="Acidic residues" evidence="9">
    <location>
        <begin position="817"/>
        <end position="827"/>
    </location>
</feature>
<feature type="compositionally biased region" description="Basic and acidic residues" evidence="9">
    <location>
        <begin position="742"/>
        <end position="760"/>
    </location>
</feature>
<feature type="region of interest" description="Disordered" evidence="9">
    <location>
        <begin position="338"/>
        <end position="763"/>
    </location>
</feature>
<keyword evidence="7" id="KW-0472">Membrane</keyword>
<dbReference type="GO" id="GO:0071203">
    <property type="term" value="C:WASH complex"/>
    <property type="evidence" value="ECO:0007669"/>
    <property type="project" value="TreeGrafter"/>
</dbReference>
<protein>
    <submittedName>
        <fullName evidence="11">WASH complex subunit 2-like</fullName>
    </submittedName>
</protein>
<reference evidence="11" key="3">
    <citation type="submission" date="2025-09" db="UniProtKB">
        <authorList>
            <consortium name="Ensembl"/>
        </authorList>
    </citation>
    <scope>IDENTIFICATION</scope>
</reference>
<gene>
    <name evidence="11" type="primary">washc2c</name>
</gene>
<feature type="compositionally biased region" description="Gly residues" evidence="9">
    <location>
        <begin position="401"/>
        <end position="414"/>
    </location>
</feature>
<dbReference type="Ensembl" id="ENSSAUT00010068031.1">
    <property type="protein sequence ID" value="ENSSAUP00010064951.1"/>
    <property type="gene ID" value="ENSSAUG00010026015.1"/>
</dbReference>
<keyword evidence="3" id="KW-0813">Transport</keyword>
<feature type="compositionally biased region" description="Acidic residues" evidence="9">
    <location>
        <begin position="415"/>
        <end position="424"/>
    </location>
</feature>
<reference evidence="11" key="2">
    <citation type="submission" date="2025-08" db="UniProtKB">
        <authorList>
            <consortium name="Ensembl"/>
        </authorList>
    </citation>
    <scope>IDENTIFICATION</scope>
</reference>
<feature type="region of interest" description="Disordered" evidence="9">
    <location>
        <begin position="1256"/>
        <end position="1322"/>
    </location>
</feature>
<feature type="compositionally biased region" description="Pro residues" evidence="9">
    <location>
        <begin position="914"/>
        <end position="926"/>
    </location>
</feature>
<evidence type="ECO:0000259" key="10">
    <source>
        <dbReference type="Pfam" id="PF15255"/>
    </source>
</evidence>
<evidence type="ECO:0000256" key="5">
    <source>
        <dbReference type="ARBA" id="ARBA00022553"/>
    </source>
</evidence>
<comment type="similarity">
    <text evidence="8">Belongs to the FAM21 family.</text>
</comment>
<dbReference type="GO" id="GO:0031901">
    <property type="term" value="C:early endosome membrane"/>
    <property type="evidence" value="ECO:0007669"/>
    <property type="project" value="UniProtKB-SubCell"/>
</dbReference>